<accession>A0A4U0ZLP5</accession>
<reference evidence="2 3" key="1">
    <citation type="submission" date="2019-04" db="EMBL/GenBank/DDBJ databases">
        <title>Alteromonas portus sp. nov., an alginate lyase-excreting marine bacterium.</title>
        <authorList>
            <person name="Huang H."/>
            <person name="Mo K."/>
            <person name="Bao S."/>
        </authorList>
    </citation>
    <scope>NUCLEOTIDE SEQUENCE [LARGE SCALE GENOMIC DNA]</scope>
    <source>
        <strain evidence="2 3">HB161718</strain>
    </source>
</reference>
<dbReference type="Pfam" id="PF01497">
    <property type="entry name" value="Peripla_BP_2"/>
    <property type="match status" value="1"/>
</dbReference>
<dbReference type="InterPro" id="IPR002491">
    <property type="entry name" value="ABC_transptr_periplasmic_BD"/>
</dbReference>
<dbReference type="PANTHER" id="PTHR30535:SF4">
    <property type="entry name" value="HEMIN-BINDING PERIPLASMIC PROTEIN HMUT"/>
    <property type="match status" value="1"/>
</dbReference>
<dbReference type="PROSITE" id="PS50983">
    <property type="entry name" value="FE_B12_PBP"/>
    <property type="match status" value="1"/>
</dbReference>
<evidence type="ECO:0000313" key="3">
    <source>
        <dbReference type="Proteomes" id="UP000305471"/>
    </source>
</evidence>
<evidence type="ECO:0000259" key="1">
    <source>
        <dbReference type="PROSITE" id="PS50983"/>
    </source>
</evidence>
<dbReference type="PANTHER" id="PTHR30535">
    <property type="entry name" value="VITAMIN B12-BINDING PROTEIN"/>
    <property type="match status" value="1"/>
</dbReference>
<dbReference type="Proteomes" id="UP000305471">
    <property type="component" value="Unassembled WGS sequence"/>
</dbReference>
<proteinExistence type="predicted"/>
<evidence type="ECO:0000313" key="2">
    <source>
        <dbReference type="EMBL" id="TKB03092.1"/>
    </source>
</evidence>
<sequence length="319" mass="33696">MMLQKALSLSSIAVKALCTVMVGWSLFAVGAFSAPLDETQTASPRIVTAGGSITEIVFALGRGDWVIATDSTSMYPKEAASLTKLGYFRQLSTEGVLAQQPTMLLGAEATGPSVALEQIAHAGVEVTTFNVDKNLIGLKRLVLDIGEKLSASDNAVALVHDIEKKVEQQKARYADKTLAFNTPIKALFVVANNDRGITVAGKNTVPQALFDTLGIVNIGAAVEGYKVMSAESVLMQDPDIVIAAGHMLRGKSAKDALCTHHALATTFAGIHCLVDAMDSSISLGLSPRFDVALQRVAEHAGKAIEMKQTQNAANSRTSQ</sequence>
<comment type="caution">
    <text evidence="2">The sequence shown here is derived from an EMBL/GenBank/DDBJ whole genome shotgun (WGS) entry which is preliminary data.</text>
</comment>
<gene>
    <name evidence="2" type="ORF">E5672_08540</name>
</gene>
<dbReference type="AlphaFoldDB" id="A0A4U0ZLP5"/>
<keyword evidence="3" id="KW-1185">Reference proteome</keyword>
<dbReference type="InterPro" id="IPR050902">
    <property type="entry name" value="ABC_Transporter_SBP"/>
</dbReference>
<protein>
    <submittedName>
        <fullName evidence="2">Hemin ABC transporter substrate-binding protein</fullName>
    </submittedName>
</protein>
<dbReference type="RefSeq" id="WP_136781812.1">
    <property type="nucleotide sequence ID" value="NZ_SWCO01000005.1"/>
</dbReference>
<feature type="domain" description="Fe/B12 periplasmic-binding" evidence="1">
    <location>
        <begin position="45"/>
        <end position="308"/>
    </location>
</feature>
<organism evidence="2 3">
    <name type="scientific">Alteromonas portus</name>
    <dbReference type="NCBI Taxonomy" id="2565549"/>
    <lineage>
        <taxon>Bacteria</taxon>
        <taxon>Pseudomonadati</taxon>
        <taxon>Pseudomonadota</taxon>
        <taxon>Gammaproteobacteria</taxon>
        <taxon>Alteromonadales</taxon>
        <taxon>Alteromonadaceae</taxon>
        <taxon>Alteromonas/Salinimonas group</taxon>
        <taxon>Alteromonas</taxon>
    </lineage>
</organism>
<dbReference type="EMBL" id="SWCO01000005">
    <property type="protein sequence ID" value="TKB03092.1"/>
    <property type="molecule type" value="Genomic_DNA"/>
</dbReference>
<dbReference type="OrthoDB" id="9797736at2"/>
<name>A0A4U0ZLP5_9ALTE</name>
<dbReference type="SUPFAM" id="SSF53807">
    <property type="entry name" value="Helical backbone' metal receptor"/>
    <property type="match status" value="1"/>
</dbReference>
<dbReference type="Gene3D" id="3.40.50.1980">
    <property type="entry name" value="Nitrogenase molybdenum iron protein domain"/>
    <property type="match status" value="2"/>
</dbReference>